<dbReference type="EMBL" id="BMFV01000011">
    <property type="protein sequence ID" value="GGH81074.1"/>
    <property type="molecule type" value="Genomic_DNA"/>
</dbReference>
<reference evidence="1" key="1">
    <citation type="journal article" date="2014" name="Int. J. Syst. Evol. Microbiol.">
        <title>Complete genome sequence of Corynebacterium casei LMG S-19264T (=DSM 44701T), isolated from a smear-ripened cheese.</title>
        <authorList>
            <consortium name="US DOE Joint Genome Institute (JGI-PGF)"/>
            <person name="Walter F."/>
            <person name="Albersmeier A."/>
            <person name="Kalinowski J."/>
            <person name="Ruckert C."/>
        </authorList>
    </citation>
    <scope>NUCLEOTIDE SEQUENCE</scope>
    <source>
        <strain evidence="1">CGMCC 1.12777</strain>
    </source>
</reference>
<comment type="caution">
    <text evidence="1">The sequence shown here is derived from an EMBL/GenBank/DDBJ whole genome shotgun (WGS) entry which is preliminary data.</text>
</comment>
<reference evidence="1" key="2">
    <citation type="submission" date="2020-09" db="EMBL/GenBank/DDBJ databases">
        <authorList>
            <person name="Sun Q."/>
            <person name="Zhou Y."/>
        </authorList>
    </citation>
    <scope>NUCLEOTIDE SEQUENCE</scope>
    <source>
        <strain evidence="1">CGMCC 1.12777</strain>
    </source>
</reference>
<sequence length="68" mass="8028">MDLRNHIGDILEIIYLDASNSMSQRKIRIIKQNASLVIAYCYTRKQIRTFYIENILGWKRVKKARVAS</sequence>
<evidence type="ECO:0000313" key="1">
    <source>
        <dbReference type="EMBL" id="GGH81074.1"/>
    </source>
</evidence>
<proteinExistence type="predicted"/>
<protein>
    <recommendedName>
        <fullName evidence="3">WYL domain-containing protein</fullName>
    </recommendedName>
</protein>
<name>A0A8J2ZVA5_9BACL</name>
<evidence type="ECO:0000313" key="2">
    <source>
        <dbReference type="Proteomes" id="UP000656813"/>
    </source>
</evidence>
<organism evidence="1 2">
    <name type="scientific">Pullulanibacillus pueri</name>
    <dbReference type="NCBI Taxonomy" id="1437324"/>
    <lineage>
        <taxon>Bacteria</taxon>
        <taxon>Bacillati</taxon>
        <taxon>Bacillota</taxon>
        <taxon>Bacilli</taxon>
        <taxon>Bacillales</taxon>
        <taxon>Sporolactobacillaceae</taxon>
        <taxon>Pullulanibacillus</taxon>
    </lineage>
</organism>
<dbReference type="RefSeq" id="WP_188497106.1">
    <property type="nucleotide sequence ID" value="NZ_BMFV01000011.1"/>
</dbReference>
<gene>
    <name evidence="1" type="ORF">GCM10007096_18430</name>
</gene>
<keyword evidence="2" id="KW-1185">Reference proteome</keyword>
<accession>A0A8J2ZVA5</accession>
<evidence type="ECO:0008006" key="3">
    <source>
        <dbReference type="Google" id="ProtNLM"/>
    </source>
</evidence>
<dbReference type="AlphaFoldDB" id="A0A8J2ZVA5"/>
<dbReference type="Proteomes" id="UP000656813">
    <property type="component" value="Unassembled WGS sequence"/>
</dbReference>